<organism evidence="1 2">
    <name type="scientific">Gilliamella apicola</name>
    <dbReference type="NCBI Taxonomy" id="1196095"/>
    <lineage>
        <taxon>Bacteria</taxon>
        <taxon>Pseudomonadati</taxon>
        <taxon>Pseudomonadota</taxon>
        <taxon>Gammaproteobacteria</taxon>
        <taxon>Orbales</taxon>
        <taxon>Orbaceae</taxon>
        <taxon>Gilliamella</taxon>
    </lineage>
</organism>
<evidence type="ECO:0000313" key="2">
    <source>
        <dbReference type="Proteomes" id="UP000247483"/>
    </source>
</evidence>
<name>A0A2V4DX77_9GAMM</name>
<sequence length="470" mass="52022">MQAINPCQALTSVTSNFIYGHAPYLTLDGGHTRVMDTDGLLGISLSNGTRFTPATNNSTQSNPIELPNLGETLANVEMFIPINTNSIELNLLIGAPYFYWGDDDGDGQGSDGVSANGSLSLTIVDNNNQAVARNARLDICNAPYKLTLNSSGGALTTRYGFPKSSNFNASTATYYINPKALPKVCFVKPNLKYGKNNEPDSWAHGVDFRGPISMWNENKGFIPQSSNSPFYYLNFPSTGADHLYFDLEIAGSGSLKWEPVEHNGITATIDANSTGNRVKVTLTGPVASKQQWNSDRPNEIANEIKILRPNLPQTFELVGKDDNGNAIIKYGFKLKQWFVNRGNKEGKYYNYIDTEKWCENINYRLPMVKDLTNASCQGINSGHWCEGANVGAIYPSPNNYYQRRIDAGFFSEWGDMYYYSDASFGFYGRDGYWTSDHHPTDGDPYIVHSSHGHIGWGRPDYEGRGLCVVP</sequence>
<gene>
    <name evidence="1" type="ORF">DKK79_11715</name>
</gene>
<evidence type="ECO:0000313" key="1">
    <source>
        <dbReference type="EMBL" id="PXZ03501.1"/>
    </source>
</evidence>
<dbReference type="EMBL" id="QGLP01000006">
    <property type="protein sequence ID" value="PXZ03501.1"/>
    <property type="molecule type" value="Genomic_DNA"/>
</dbReference>
<dbReference type="Proteomes" id="UP000247483">
    <property type="component" value="Unassembled WGS sequence"/>
</dbReference>
<comment type="caution">
    <text evidence="1">The sequence shown here is derived from an EMBL/GenBank/DDBJ whole genome shotgun (WGS) entry which is preliminary data.</text>
</comment>
<reference evidence="1 2" key="1">
    <citation type="submission" date="2018-05" db="EMBL/GenBank/DDBJ databases">
        <title>Reference genomes for bee gut microbiota database.</title>
        <authorList>
            <person name="Ellegaard K.M."/>
        </authorList>
    </citation>
    <scope>NUCLEOTIDE SEQUENCE [LARGE SCALE GENOMIC DNA]</scope>
    <source>
        <strain evidence="1 2">ESL0177</strain>
    </source>
</reference>
<protein>
    <submittedName>
        <fullName evidence="1">Uncharacterized protein</fullName>
    </submittedName>
</protein>
<proteinExistence type="predicted"/>
<accession>A0A2V4DX77</accession>
<dbReference type="AlphaFoldDB" id="A0A2V4DX77"/>